<dbReference type="EMBL" id="JBANDC010000018">
    <property type="protein sequence ID" value="MEM4989874.1"/>
    <property type="molecule type" value="Genomic_DNA"/>
</dbReference>
<feature type="domain" description="Alginate lyase" evidence="4">
    <location>
        <begin position="82"/>
        <end position="295"/>
    </location>
</feature>
<gene>
    <name evidence="5" type="ORF">V8G57_20975</name>
</gene>
<sequence>MTRILAFVAAAIALTSPIATASTATANLWLTETEIQSLRAQPARIAPLIRRCDKEIDTRAAPVSVFSPPPHYTSGGVVETDMSKRFSSDGTMAWRAALCYAVSQNPLYAKHAQSIIVAWADTMREVKSEQGASEINFDLPQYILAASMVCDVGSWNDQSFRRLLTDIALPLSHSDRKNNHANWGVFLNVAIAAYTGDTALLEQARARWLVLMDSEVAPDGSLPLEICRSDTNNYCGGTHKGVNGLSYTHYTLLPTTAAARIFEIAGRSVWQTPQGNKLAAAYRQAAAWTLHPENFPYYDSNGGHLNGVRNAAYFALLQRVFPNDDGARVIASGSIGMNGLEWLVLFE</sequence>
<keyword evidence="2 5" id="KW-0456">Lyase</keyword>
<organism evidence="5 6">
    <name type="scientific">Collimonas rhizosphaerae</name>
    <dbReference type="NCBI Taxonomy" id="3126357"/>
    <lineage>
        <taxon>Bacteria</taxon>
        <taxon>Pseudomonadati</taxon>
        <taxon>Pseudomonadota</taxon>
        <taxon>Betaproteobacteria</taxon>
        <taxon>Burkholderiales</taxon>
        <taxon>Oxalobacteraceae</taxon>
        <taxon>Collimonas</taxon>
    </lineage>
</organism>
<dbReference type="InterPro" id="IPR008397">
    <property type="entry name" value="Alginate_lyase_dom"/>
</dbReference>
<dbReference type="SUPFAM" id="SSF48230">
    <property type="entry name" value="Chondroitin AC/alginate lyase"/>
    <property type="match status" value="1"/>
</dbReference>
<dbReference type="Pfam" id="PF05426">
    <property type="entry name" value="Alginate_lyase"/>
    <property type="match status" value="1"/>
</dbReference>
<name>A0ABU9Q0T7_9BURK</name>
<dbReference type="Proteomes" id="UP001495910">
    <property type="component" value="Unassembled WGS sequence"/>
</dbReference>
<dbReference type="Gene3D" id="1.50.10.100">
    <property type="entry name" value="Chondroitin AC/alginate lyase"/>
    <property type="match status" value="1"/>
</dbReference>
<keyword evidence="6" id="KW-1185">Reference proteome</keyword>
<proteinExistence type="predicted"/>
<evidence type="ECO:0000259" key="4">
    <source>
        <dbReference type="Pfam" id="PF05426"/>
    </source>
</evidence>
<protein>
    <submittedName>
        <fullName evidence="5">Alginate lyase family protein</fullName>
    </submittedName>
</protein>
<dbReference type="GO" id="GO:0016829">
    <property type="term" value="F:lyase activity"/>
    <property type="evidence" value="ECO:0007669"/>
    <property type="project" value="UniProtKB-KW"/>
</dbReference>
<accession>A0ABU9Q0T7</accession>
<evidence type="ECO:0000313" key="5">
    <source>
        <dbReference type="EMBL" id="MEM4989874.1"/>
    </source>
</evidence>
<keyword evidence="1 3" id="KW-0732">Signal</keyword>
<evidence type="ECO:0000256" key="3">
    <source>
        <dbReference type="SAM" id="SignalP"/>
    </source>
</evidence>
<reference evidence="5 6" key="1">
    <citation type="submission" date="2024-02" db="EMBL/GenBank/DDBJ databases">
        <title>Draft genome sequence of Collimonas sp. strain H4R21, an effective mineral-weathering bacterial strain isolated from the beech rhizosphere.</title>
        <authorList>
            <person name="Morin E."/>
            <person name="Uroz S."/>
            <person name="Leveau J.H.J."/>
            <person name="Kumar R."/>
            <person name="Rey M.W."/>
            <person name="Pham J."/>
        </authorList>
    </citation>
    <scope>NUCLEOTIDE SEQUENCE [LARGE SCALE GENOMIC DNA]</scope>
    <source>
        <strain evidence="5 6">H4R21</strain>
    </source>
</reference>
<evidence type="ECO:0000313" key="6">
    <source>
        <dbReference type="Proteomes" id="UP001495910"/>
    </source>
</evidence>
<evidence type="ECO:0000256" key="1">
    <source>
        <dbReference type="ARBA" id="ARBA00022729"/>
    </source>
</evidence>
<dbReference type="InterPro" id="IPR008929">
    <property type="entry name" value="Chondroitin_lyas"/>
</dbReference>
<feature type="signal peptide" evidence="3">
    <location>
        <begin position="1"/>
        <end position="21"/>
    </location>
</feature>
<comment type="caution">
    <text evidence="5">The sequence shown here is derived from an EMBL/GenBank/DDBJ whole genome shotgun (WGS) entry which is preliminary data.</text>
</comment>
<dbReference type="RefSeq" id="WP_342831033.1">
    <property type="nucleotide sequence ID" value="NZ_JBANDC010000018.1"/>
</dbReference>
<evidence type="ECO:0000256" key="2">
    <source>
        <dbReference type="ARBA" id="ARBA00023239"/>
    </source>
</evidence>
<feature type="chain" id="PRO_5045649286" evidence="3">
    <location>
        <begin position="22"/>
        <end position="347"/>
    </location>
</feature>